<organism evidence="1 2">
    <name type="scientific">Sphaerisporangium rhizosphaerae</name>
    <dbReference type="NCBI Taxonomy" id="2269375"/>
    <lineage>
        <taxon>Bacteria</taxon>
        <taxon>Bacillati</taxon>
        <taxon>Actinomycetota</taxon>
        <taxon>Actinomycetes</taxon>
        <taxon>Streptosporangiales</taxon>
        <taxon>Streptosporangiaceae</taxon>
        <taxon>Sphaerisporangium</taxon>
    </lineage>
</organism>
<accession>A0ABW2NU03</accession>
<keyword evidence="2" id="KW-1185">Reference proteome</keyword>
<dbReference type="Proteomes" id="UP001596496">
    <property type="component" value="Unassembled WGS sequence"/>
</dbReference>
<reference evidence="2" key="1">
    <citation type="journal article" date="2019" name="Int. J. Syst. Evol. Microbiol.">
        <title>The Global Catalogue of Microorganisms (GCM) 10K type strain sequencing project: providing services to taxonomists for standard genome sequencing and annotation.</title>
        <authorList>
            <consortium name="The Broad Institute Genomics Platform"/>
            <consortium name="The Broad Institute Genome Sequencing Center for Infectious Disease"/>
            <person name="Wu L."/>
            <person name="Ma J."/>
        </authorList>
    </citation>
    <scope>NUCLEOTIDE SEQUENCE [LARGE SCALE GENOMIC DNA]</scope>
    <source>
        <strain evidence="2">CECT 7649</strain>
    </source>
</reference>
<evidence type="ECO:0000313" key="2">
    <source>
        <dbReference type="Proteomes" id="UP001596496"/>
    </source>
</evidence>
<name>A0ABW2NU03_9ACTN</name>
<evidence type="ECO:0008006" key="3">
    <source>
        <dbReference type="Google" id="ProtNLM"/>
    </source>
</evidence>
<comment type="caution">
    <text evidence="1">The sequence shown here is derived from an EMBL/GenBank/DDBJ whole genome shotgun (WGS) entry which is preliminary data.</text>
</comment>
<proteinExistence type="predicted"/>
<protein>
    <recommendedName>
        <fullName evidence="3">Fibronectin type-III domain-containing protein</fullName>
    </recommendedName>
</protein>
<dbReference type="RefSeq" id="WP_380823884.1">
    <property type="nucleotide sequence ID" value="NZ_JBHTCG010000001.1"/>
</dbReference>
<evidence type="ECO:0000313" key="1">
    <source>
        <dbReference type="EMBL" id="MFC7380897.1"/>
    </source>
</evidence>
<sequence length="148" mass="15422">MTNVKSLDVPPTVANYDDTLITNVASTTYLPGSPEVGVTFVAPTSGRVAITVGGGMRDNSANTVRIWMAPQVFAENSSGTEVLAPSVGPRGVGSLHETKEFMYVSRTSLLSGLTPGNVYYARIVYAMSSAPASPGTDIQGREIIVGPA</sequence>
<gene>
    <name evidence="1" type="ORF">ACFQSB_01685</name>
</gene>
<dbReference type="EMBL" id="JBHTCG010000001">
    <property type="protein sequence ID" value="MFC7380897.1"/>
    <property type="molecule type" value="Genomic_DNA"/>
</dbReference>